<organism evidence="10 11">
    <name type="scientific">Coregonus suidteri</name>
    <dbReference type="NCBI Taxonomy" id="861788"/>
    <lineage>
        <taxon>Eukaryota</taxon>
        <taxon>Metazoa</taxon>
        <taxon>Chordata</taxon>
        <taxon>Craniata</taxon>
        <taxon>Vertebrata</taxon>
        <taxon>Euteleostomi</taxon>
        <taxon>Actinopterygii</taxon>
        <taxon>Neopterygii</taxon>
        <taxon>Teleostei</taxon>
        <taxon>Protacanthopterygii</taxon>
        <taxon>Salmoniformes</taxon>
        <taxon>Salmonidae</taxon>
        <taxon>Coregoninae</taxon>
        <taxon>Coregonus</taxon>
    </lineage>
</organism>
<dbReference type="GO" id="GO:0005938">
    <property type="term" value="C:cell cortex"/>
    <property type="evidence" value="ECO:0007669"/>
    <property type="project" value="TreeGrafter"/>
</dbReference>
<dbReference type="PROSITE" id="PS50877">
    <property type="entry name" value="GOLOCO"/>
    <property type="match status" value="3"/>
</dbReference>
<accession>A0AAN8LK57</accession>
<reference evidence="10 11" key="1">
    <citation type="submission" date="2021-04" db="EMBL/GenBank/DDBJ databases">
        <authorList>
            <person name="De Guttry C."/>
            <person name="Zahm M."/>
            <person name="Klopp C."/>
            <person name="Cabau C."/>
            <person name="Louis A."/>
            <person name="Berthelot C."/>
            <person name="Parey E."/>
            <person name="Roest Crollius H."/>
            <person name="Montfort J."/>
            <person name="Robinson-Rechavi M."/>
            <person name="Bucao C."/>
            <person name="Bouchez O."/>
            <person name="Gislard M."/>
            <person name="Lluch J."/>
            <person name="Milhes M."/>
            <person name="Lampietro C."/>
            <person name="Lopez Roques C."/>
            <person name="Donnadieu C."/>
            <person name="Braasch I."/>
            <person name="Desvignes T."/>
            <person name="Postlethwait J."/>
            <person name="Bobe J."/>
            <person name="Wedekind C."/>
            <person name="Guiguen Y."/>
        </authorList>
    </citation>
    <scope>NUCLEOTIDE SEQUENCE [LARGE SCALE GENOMIC DNA]</scope>
    <source>
        <strain evidence="10">Cs_M1</strain>
        <tissue evidence="10">Blood</tissue>
    </source>
</reference>
<gene>
    <name evidence="10" type="ORF">J4Q44_G00169390</name>
</gene>
<evidence type="ECO:0000256" key="7">
    <source>
        <dbReference type="ARBA" id="ARBA00022803"/>
    </source>
</evidence>
<dbReference type="PANTHER" id="PTHR45954:SF2">
    <property type="entry name" value="G-PROTEIN-SIGNALING MODULATOR 1"/>
    <property type="match status" value="1"/>
</dbReference>
<sequence length="158" mass="17337">MADQHCPFPLPLSVDRGATTTSAPDSTLTSAQTEEFFDLIASSQSHRLNDQRASVSNFPGLRITHNNLGHQCAACTPQEPTDDFFNMLIKYQSSRINNQRCSLPGHGCGALSEEDKDFFSLIQRVQAKRMDEQRALLQTGGQEVTDMNPVSKPPAGSI</sequence>
<keyword evidence="5" id="KW-0597">Phosphoprotein</keyword>
<comment type="caution">
    <text evidence="10">The sequence shown here is derived from an EMBL/GenBank/DDBJ whole genome shotgun (WGS) entry which is preliminary data.</text>
</comment>
<dbReference type="EMBL" id="JAGTTL010000014">
    <property type="protein sequence ID" value="KAK6313592.1"/>
    <property type="molecule type" value="Genomic_DNA"/>
</dbReference>
<keyword evidence="6" id="KW-0677">Repeat</keyword>
<proteinExistence type="predicted"/>
<evidence type="ECO:0000256" key="1">
    <source>
        <dbReference type="ARBA" id="ARBA00004370"/>
    </source>
</evidence>
<dbReference type="GO" id="GO:0005092">
    <property type="term" value="F:GDP-dissociation inhibitor activity"/>
    <property type="evidence" value="ECO:0007669"/>
    <property type="project" value="TreeGrafter"/>
</dbReference>
<keyword evidence="3" id="KW-1003">Cell membrane</keyword>
<dbReference type="Pfam" id="PF02188">
    <property type="entry name" value="GoLoco"/>
    <property type="match status" value="3"/>
</dbReference>
<dbReference type="InterPro" id="IPR003109">
    <property type="entry name" value="GoLoco_motif"/>
</dbReference>
<dbReference type="InterPro" id="IPR052386">
    <property type="entry name" value="GPSM"/>
</dbReference>
<comment type="subcellular location">
    <subcellularLocation>
        <location evidence="2">Cytoplasm</location>
    </subcellularLocation>
    <subcellularLocation>
        <location evidence="1">Membrane</location>
    </subcellularLocation>
</comment>
<feature type="region of interest" description="Disordered" evidence="9">
    <location>
        <begin position="139"/>
        <end position="158"/>
    </location>
</feature>
<protein>
    <submittedName>
        <fullName evidence="10">Uncharacterized protein</fullName>
    </submittedName>
</protein>
<name>A0AAN8LK57_9TELE</name>
<dbReference type="AlphaFoldDB" id="A0AAN8LK57"/>
<keyword evidence="8" id="KW-0472">Membrane</keyword>
<evidence type="ECO:0000256" key="4">
    <source>
        <dbReference type="ARBA" id="ARBA00022490"/>
    </source>
</evidence>
<dbReference type="InterPro" id="IPR011990">
    <property type="entry name" value="TPR-like_helical_dom_sf"/>
</dbReference>
<evidence type="ECO:0000313" key="10">
    <source>
        <dbReference type="EMBL" id="KAK6313592.1"/>
    </source>
</evidence>
<dbReference type="GO" id="GO:0000132">
    <property type="term" value="P:establishment of mitotic spindle orientation"/>
    <property type="evidence" value="ECO:0007669"/>
    <property type="project" value="TreeGrafter"/>
</dbReference>
<evidence type="ECO:0000256" key="3">
    <source>
        <dbReference type="ARBA" id="ARBA00022475"/>
    </source>
</evidence>
<evidence type="ECO:0000313" key="11">
    <source>
        <dbReference type="Proteomes" id="UP001356427"/>
    </source>
</evidence>
<dbReference type="PANTHER" id="PTHR45954">
    <property type="entry name" value="LD33695P"/>
    <property type="match status" value="1"/>
</dbReference>
<evidence type="ECO:0000256" key="8">
    <source>
        <dbReference type="ARBA" id="ARBA00023136"/>
    </source>
</evidence>
<dbReference type="Gene3D" id="1.25.40.10">
    <property type="entry name" value="Tetratricopeptide repeat domain"/>
    <property type="match status" value="2"/>
</dbReference>
<dbReference type="SMART" id="SM00390">
    <property type="entry name" value="GoLoco"/>
    <property type="match status" value="3"/>
</dbReference>
<dbReference type="GO" id="GO:0001965">
    <property type="term" value="F:G-protein alpha-subunit binding"/>
    <property type="evidence" value="ECO:0007669"/>
    <property type="project" value="TreeGrafter"/>
</dbReference>
<keyword evidence="4" id="KW-0963">Cytoplasm</keyword>
<dbReference type="GO" id="GO:0016020">
    <property type="term" value="C:membrane"/>
    <property type="evidence" value="ECO:0007669"/>
    <property type="project" value="UniProtKB-SubCell"/>
</dbReference>
<keyword evidence="7" id="KW-0802">TPR repeat</keyword>
<keyword evidence="11" id="KW-1185">Reference proteome</keyword>
<evidence type="ECO:0000256" key="5">
    <source>
        <dbReference type="ARBA" id="ARBA00022553"/>
    </source>
</evidence>
<evidence type="ECO:0000256" key="2">
    <source>
        <dbReference type="ARBA" id="ARBA00004496"/>
    </source>
</evidence>
<evidence type="ECO:0000256" key="6">
    <source>
        <dbReference type="ARBA" id="ARBA00022737"/>
    </source>
</evidence>
<evidence type="ECO:0000256" key="9">
    <source>
        <dbReference type="SAM" id="MobiDB-lite"/>
    </source>
</evidence>
<dbReference type="Proteomes" id="UP001356427">
    <property type="component" value="Unassembled WGS sequence"/>
</dbReference>